<evidence type="ECO:0000256" key="1">
    <source>
        <dbReference type="SAM" id="Phobius"/>
    </source>
</evidence>
<keyword evidence="1" id="KW-0472">Membrane</keyword>
<organism evidence="2">
    <name type="scientific">Rhizophora mucronata</name>
    <name type="common">Asiatic mangrove</name>
    <dbReference type="NCBI Taxonomy" id="61149"/>
    <lineage>
        <taxon>Eukaryota</taxon>
        <taxon>Viridiplantae</taxon>
        <taxon>Streptophyta</taxon>
        <taxon>Embryophyta</taxon>
        <taxon>Tracheophyta</taxon>
        <taxon>Spermatophyta</taxon>
        <taxon>Magnoliopsida</taxon>
        <taxon>eudicotyledons</taxon>
        <taxon>Gunneridae</taxon>
        <taxon>Pentapetalae</taxon>
        <taxon>rosids</taxon>
        <taxon>fabids</taxon>
        <taxon>Malpighiales</taxon>
        <taxon>Rhizophoraceae</taxon>
        <taxon>Rhizophora</taxon>
    </lineage>
</organism>
<protein>
    <submittedName>
        <fullName evidence="2">Uncharacterized protein</fullName>
    </submittedName>
</protein>
<sequence>MSSLRPRRLKTPNPTLFHIILLAIVEFKILKILVITIATKLLPLFPTDRRATFSTY</sequence>
<reference evidence="2" key="1">
    <citation type="submission" date="2018-02" db="EMBL/GenBank/DDBJ databases">
        <title>Rhizophora mucronata_Transcriptome.</title>
        <authorList>
            <person name="Meera S.P."/>
            <person name="Sreeshan A."/>
            <person name="Augustine A."/>
        </authorList>
    </citation>
    <scope>NUCLEOTIDE SEQUENCE</scope>
    <source>
        <tissue evidence="2">Leaf</tissue>
    </source>
</reference>
<accession>A0A2P2ND58</accession>
<dbReference type="AlphaFoldDB" id="A0A2P2ND58"/>
<dbReference type="EMBL" id="GGEC01059921">
    <property type="protein sequence ID" value="MBX40405.1"/>
    <property type="molecule type" value="Transcribed_RNA"/>
</dbReference>
<feature type="transmembrane region" description="Helical" evidence="1">
    <location>
        <begin position="16"/>
        <end position="38"/>
    </location>
</feature>
<evidence type="ECO:0000313" key="2">
    <source>
        <dbReference type="EMBL" id="MBX40405.1"/>
    </source>
</evidence>
<keyword evidence="1" id="KW-1133">Transmembrane helix</keyword>
<name>A0A2P2ND58_RHIMU</name>
<keyword evidence="1" id="KW-0812">Transmembrane</keyword>
<proteinExistence type="predicted"/>